<sequence>MRVAGLGFRSAATVDDLHDALHLAGGRVDLLATDATKAKAPALTALATRLNLPIRAVRVAGQPTPSTSPRVQAKFATGSLSEAAALVAAGPGACLVTPRVATPNGMATAAIAEGISE</sequence>
<dbReference type="GO" id="GO:0009236">
    <property type="term" value="P:cobalamin biosynthetic process"/>
    <property type="evidence" value="ECO:0007669"/>
    <property type="project" value="InterPro"/>
</dbReference>
<reference evidence="2" key="1">
    <citation type="submission" date="2021-01" db="EMBL/GenBank/DDBJ databases">
        <title>Genome seq and assembly of Tabrizicola sp. KVB23.</title>
        <authorList>
            <person name="Chhetri G."/>
        </authorList>
    </citation>
    <scope>NUCLEOTIDE SEQUENCE</scope>
    <source>
        <strain evidence="2">KVB23</strain>
    </source>
</reference>
<organism evidence="2 3">
    <name type="scientific">Fuscibacter oryzae</name>
    <dbReference type="NCBI Taxonomy" id="2803939"/>
    <lineage>
        <taxon>Bacteria</taxon>
        <taxon>Pseudomonadati</taxon>
        <taxon>Pseudomonadota</taxon>
        <taxon>Alphaproteobacteria</taxon>
        <taxon>Rhodobacterales</taxon>
        <taxon>Paracoccaceae</taxon>
        <taxon>Fuscibacter</taxon>
    </lineage>
</organism>
<evidence type="ECO:0000313" key="3">
    <source>
        <dbReference type="Proteomes" id="UP000619033"/>
    </source>
</evidence>
<feature type="domain" description="CobE/GbiG C-terminal" evidence="1">
    <location>
        <begin position="3"/>
        <end position="112"/>
    </location>
</feature>
<dbReference type="RefSeq" id="WP_202662292.1">
    <property type="nucleotide sequence ID" value="NZ_JAESVP010000010.1"/>
</dbReference>
<dbReference type="SUPFAM" id="SSF159664">
    <property type="entry name" value="CobE/GbiG C-terminal domain-like"/>
    <property type="match status" value="1"/>
</dbReference>
<dbReference type="Pfam" id="PF01890">
    <property type="entry name" value="CbiG_C"/>
    <property type="match status" value="1"/>
</dbReference>
<evidence type="ECO:0000313" key="2">
    <source>
        <dbReference type="EMBL" id="MBL4929724.1"/>
    </source>
</evidence>
<evidence type="ECO:0000259" key="1">
    <source>
        <dbReference type="Pfam" id="PF01890"/>
    </source>
</evidence>
<comment type="caution">
    <text evidence="2">The sequence shown here is derived from an EMBL/GenBank/DDBJ whole genome shotgun (WGS) entry which is preliminary data.</text>
</comment>
<keyword evidence="3" id="KW-1185">Reference proteome</keyword>
<gene>
    <name evidence="2" type="ORF">JI744_16585</name>
</gene>
<dbReference type="InterPro" id="IPR036518">
    <property type="entry name" value="CobE/GbiG_C_sf"/>
</dbReference>
<protein>
    <submittedName>
        <fullName evidence="2">Cobalamin biosynthesis protein</fullName>
    </submittedName>
</protein>
<dbReference type="Gene3D" id="3.30.420.180">
    <property type="entry name" value="CobE/GbiG C-terminal domain"/>
    <property type="match status" value="1"/>
</dbReference>
<dbReference type="InterPro" id="IPR002750">
    <property type="entry name" value="CobE/GbiG_C"/>
</dbReference>
<proteinExistence type="predicted"/>
<accession>A0A8J7SX90</accession>
<name>A0A8J7SX90_9RHOB</name>
<dbReference type="AlphaFoldDB" id="A0A8J7SX90"/>
<dbReference type="Proteomes" id="UP000619033">
    <property type="component" value="Unassembled WGS sequence"/>
</dbReference>
<dbReference type="EMBL" id="JAESVP010000010">
    <property type="protein sequence ID" value="MBL4929724.1"/>
    <property type="molecule type" value="Genomic_DNA"/>
</dbReference>